<dbReference type="SUPFAM" id="SSF53822">
    <property type="entry name" value="Periplasmic binding protein-like I"/>
    <property type="match status" value="1"/>
</dbReference>
<dbReference type="Proteomes" id="UP000051380">
    <property type="component" value="Unassembled WGS sequence"/>
</dbReference>
<comment type="caution">
    <text evidence="1">The sequence shown here is derived from an EMBL/GenBank/DDBJ whole genome shotgun (WGS) entry which is preliminary data.</text>
</comment>
<dbReference type="OrthoDB" id="9776955at2"/>
<dbReference type="PANTHER" id="PTHR35271:SF1">
    <property type="entry name" value="ABC TRANSPORTER, SUBSTRATE-BINDING LIPOPROTEIN"/>
    <property type="match status" value="1"/>
</dbReference>
<evidence type="ECO:0008006" key="3">
    <source>
        <dbReference type="Google" id="ProtNLM"/>
    </source>
</evidence>
<gene>
    <name evidence="1" type="ORF">AOQ72_01715</name>
</gene>
<sequence length="320" mass="34563">MRRREFLAFSGAVAILPFAAGAQAQVRRVGALLASPLSRPILERVLKEKGWLLGQNLLIDYCISDGDTEESRKCARELISLKPDVLFAVTNTSMASLQAEGSNIPTVFAMVSDPIGMRYVETFARPGRNVTGFTAFVPSLGGKWVSLLKEIAPQIERIGVVYNPEPGNNSAAFLASIKAVAQTSGVVSVETPHGDSSSIERLIVSLQDARNAGLVFLPDALTAARRKEMTALVAKCRLPAIYFLRLFCDVGGLVSYGVNLNKIYAGAASYVDRILRGANPADLPVQAPTEFEFIINRNTARVLGLELPESLLARADEVIE</sequence>
<dbReference type="RefSeq" id="WP_057030064.1">
    <property type="nucleotide sequence ID" value="NZ_LJYF01000040.1"/>
</dbReference>
<name>A0A0R3BV72_9BRAD</name>
<protein>
    <recommendedName>
        <fullName evidence="3">ABC transporter substrate-binding protein</fullName>
    </recommendedName>
</protein>
<reference evidence="1 2" key="1">
    <citation type="submission" date="2015-09" db="EMBL/GenBank/DDBJ databases">
        <title>Draft Genome Sequence of the Strain BR 3267 (Bradyrhizobium yuanmingense) recommended as inoculant for cowpea in Brazil.</title>
        <authorList>
            <person name="Simoes-Araujo J.L."/>
            <person name="Zilli J.E."/>
        </authorList>
    </citation>
    <scope>NUCLEOTIDE SEQUENCE [LARGE SCALE GENOMIC DNA]</scope>
    <source>
        <strain evidence="1 2">BR3267</strain>
    </source>
</reference>
<organism evidence="1 2">
    <name type="scientific">Bradyrhizobium yuanmingense</name>
    <dbReference type="NCBI Taxonomy" id="108015"/>
    <lineage>
        <taxon>Bacteria</taxon>
        <taxon>Pseudomonadati</taxon>
        <taxon>Pseudomonadota</taxon>
        <taxon>Alphaproteobacteria</taxon>
        <taxon>Hyphomicrobiales</taxon>
        <taxon>Nitrobacteraceae</taxon>
        <taxon>Bradyrhizobium</taxon>
    </lineage>
</organism>
<dbReference type="EMBL" id="LJYF01000040">
    <property type="protein sequence ID" value="KRP89110.1"/>
    <property type="molecule type" value="Genomic_DNA"/>
</dbReference>
<dbReference type="InterPro" id="IPR007487">
    <property type="entry name" value="ABC_transpt-TYRBP-like"/>
</dbReference>
<dbReference type="STRING" id="108015.GA0061099_100133"/>
<evidence type="ECO:0000313" key="1">
    <source>
        <dbReference type="EMBL" id="KRP89110.1"/>
    </source>
</evidence>
<dbReference type="Gene3D" id="3.40.50.2300">
    <property type="match status" value="2"/>
</dbReference>
<dbReference type="PANTHER" id="PTHR35271">
    <property type="entry name" value="ABC TRANSPORTER, SUBSTRATE-BINDING LIPOPROTEIN-RELATED"/>
    <property type="match status" value="1"/>
</dbReference>
<dbReference type="InterPro" id="IPR028082">
    <property type="entry name" value="Peripla_BP_I"/>
</dbReference>
<evidence type="ECO:0000313" key="2">
    <source>
        <dbReference type="Proteomes" id="UP000051380"/>
    </source>
</evidence>
<dbReference type="Pfam" id="PF04392">
    <property type="entry name" value="ABC_sub_bind"/>
    <property type="match status" value="1"/>
</dbReference>
<accession>A0A0R3BV72</accession>
<dbReference type="CDD" id="cd06325">
    <property type="entry name" value="PBP1_ABC_unchar_transporter"/>
    <property type="match status" value="1"/>
</dbReference>
<dbReference type="AlphaFoldDB" id="A0A0R3BV72"/>
<proteinExistence type="predicted"/>